<reference evidence="1" key="1">
    <citation type="journal article" date="2020" name="bioRxiv">
        <title>Whole genome comparisons of ergot fungi reveals the divergence and evolution of species within the genus Claviceps are the result of varying mechanisms driving genome evolution and host range expansion.</title>
        <authorList>
            <person name="Wyka S.A."/>
            <person name="Mondo S.J."/>
            <person name="Liu M."/>
            <person name="Dettman J."/>
            <person name="Nalam V."/>
            <person name="Broders K.D."/>
        </authorList>
    </citation>
    <scope>NUCLEOTIDE SEQUENCE</scope>
    <source>
        <strain evidence="1">CCC 602</strain>
    </source>
</reference>
<gene>
    <name evidence="1" type="ORF">E4U43_000720</name>
</gene>
<sequence length="216" mass="23397">MSSIPPVEKLPLAVRKDVRDNWEAKKPDWEKKISDILRTPWTIDMDVHQIYAYATDGWAKECTGSMLNAYLESAEMQLKSFIAKHGDAARTEINALAHAHQLTMRLDTDNLVSCGGSQVIPTTGQLAILVQQAKLGTNVDEALGEDSLARALSGAPAAVNEGLDSGTVAFRIVDELSDASLSCEAVLEGGVLCLQTVPGRFGTNMEQVADKLMERL</sequence>
<dbReference type="OrthoDB" id="2364174at2759"/>
<organism evidence="1 2">
    <name type="scientific">Claviceps pusilla</name>
    <dbReference type="NCBI Taxonomy" id="123648"/>
    <lineage>
        <taxon>Eukaryota</taxon>
        <taxon>Fungi</taxon>
        <taxon>Dikarya</taxon>
        <taxon>Ascomycota</taxon>
        <taxon>Pezizomycotina</taxon>
        <taxon>Sordariomycetes</taxon>
        <taxon>Hypocreomycetidae</taxon>
        <taxon>Hypocreales</taxon>
        <taxon>Clavicipitaceae</taxon>
        <taxon>Claviceps</taxon>
    </lineage>
</organism>
<dbReference type="Proteomes" id="UP000748025">
    <property type="component" value="Unassembled WGS sequence"/>
</dbReference>
<evidence type="ECO:0000313" key="1">
    <source>
        <dbReference type="EMBL" id="KAG6004506.1"/>
    </source>
</evidence>
<dbReference type="EMBL" id="SRPW01001221">
    <property type="protein sequence ID" value="KAG6004506.1"/>
    <property type="molecule type" value="Genomic_DNA"/>
</dbReference>
<comment type="caution">
    <text evidence="1">The sequence shown here is derived from an EMBL/GenBank/DDBJ whole genome shotgun (WGS) entry which is preliminary data.</text>
</comment>
<keyword evidence="2" id="KW-1185">Reference proteome</keyword>
<dbReference type="AlphaFoldDB" id="A0A9P7SZX5"/>
<proteinExistence type="predicted"/>
<protein>
    <submittedName>
        <fullName evidence="1">Uncharacterized protein</fullName>
    </submittedName>
</protein>
<accession>A0A9P7SZX5</accession>
<name>A0A9P7SZX5_9HYPO</name>
<evidence type="ECO:0000313" key="2">
    <source>
        <dbReference type="Proteomes" id="UP000748025"/>
    </source>
</evidence>